<dbReference type="SMART" id="SM00503">
    <property type="entry name" value="SynN"/>
    <property type="match status" value="1"/>
</dbReference>
<evidence type="ECO:0000256" key="7">
    <source>
        <dbReference type="SAM" id="MobiDB-lite"/>
    </source>
</evidence>
<comment type="similarity">
    <text evidence="2 5">Belongs to the syntaxin family.</text>
</comment>
<dbReference type="GO" id="GO:0005886">
    <property type="term" value="C:plasma membrane"/>
    <property type="evidence" value="ECO:0007669"/>
    <property type="project" value="UniProtKB-SubCell"/>
</dbReference>
<dbReference type="EMBL" id="BQKI01000076">
    <property type="protein sequence ID" value="GJN23093.1"/>
    <property type="molecule type" value="Genomic_DNA"/>
</dbReference>
<dbReference type="FunFam" id="1.20.58.70:FF:000003">
    <property type="entry name" value="Qa-SNARE, Sso1/Syntaxin1-type, SYP12A-group"/>
    <property type="match status" value="1"/>
</dbReference>
<dbReference type="SUPFAM" id="SSF47661">
    <property type="entry name" value="t-snare proteins"/>
    <property type="match status" value="1"/>
</dbReference>
<sequence length="1425" mass="160595">MDPLRSYLGRLLLEEITPVVMVLSTPLAETACRKSGLSFVDMLSPFSLFKKIDVPVRTASDQPYRLQMFKVRMVYASDVRKQDYEVADEKIKPLVSVASENDLQDLLADPPKLEDVLGKPEAELCPLWIKKFNRELMRTLSFSEHETFDHPVACLLVVSSMDKEPISKFVDLFNTNQLPSLLNEGIMDPQILKHYLVLHDQQEGPQEMYNSPLILIFKTTRTSKGLGLNYHEGAYFLNKDDLNEIKDFMQDFASNHIIPYMEQKIRVLNQQEMSGLCYFMLDQSRKDAEYCMENAFSTYLRIGSSGQRNATRCGLWWAEMLKTRGQYRDASNVYFRISNEEPSLHSAVLLEQAACCYLMSSPPMLRKYGFHLILAGNSYYIADQKQHAVRAYRNALFVYKQYPWSYINDHVHFNVGRWYGVLGIFDVAIKHLLEVIACSHQSVSTQSLFLNDFSILFSMGKKFDVFKLQLPVFNMSSLRVIYEDHRTYASDADVNVSESTWQELEEEMIPSSSIIRTNWLDSQPRSSALRKYKDFSICVAGEAVKLTIELKNPLQISVAVSGISLLCQHSTNLDDLSSGIVFLFLRFKTEVSALTMDAGEGKDSTDLSVSMFATDESKFKVSKLDIVLGGGESKKVQLDVTPKVEGILKLVGVRWTLSDSVVGYQYFEFDRRKKNKKGKKGPRHSANNLIVIKGLPKLTGYIDHMPTRAFTGDLKLLTLNLRNHSDYAVKGIKMKISNPRFVIPGDTSDIDLEFPHCLRKHTGSESNAISPRLPKEKFKGLLFEFPQDTEIQGGGALSWPIWFHAATPGNVSLYVSLYYEIEGSSDMKYRTLRMHYNIMVLPSLDVSFAMNMCSSRLQEYIVRMDVINRTPSESFVLHQLSCVGSKWAVSPLPSCSSISSVETVFANQSVSCFFKIKDFGTDSCKEAERGPYRTDMALCSGGSTDLFDIARSPLSDFHYQENYKQGKLAKGPSSLLDFVLISKDSTSALSGWYDVSLENDIKVISSAKSTNYEKKSSESIAPHVWCSLSSAHIELQPDSSARVPLKVCIFAPGTYNFCNYELHWKLHPSERSQVDESERSDVDVNTSPFQGATGANRNFDPGKKIQETRHHEQPVFQLVEAQRRRRRHRVRLRRGGDGRAAGRRGGANLDKFFEDVESIKDELRDLERIQKSLHDANESGKSLHDAAAVRALRARMDGDVSAAIKKAKVVKLRLESLDRANAANRTVPGCGPGSSTDRTRTSVVGGLRKKLKDAMDAFSSLRARIAGEYRDTVARRYYTVTGSQPDEATLDALAESGEGERFLQRAIAEQGRGEVMGVVAEIQERHGAVADLERSLLELQQVFNDMAVLVAAQGEQLDDIEGNVGRARSFVDRGREQLQVARKHQKSTRKWTFIGIIILLIIILIIVLPIVLRNTNKSSNNNNTN</sequence>
<feature type="compositionally biased region" description="Polar residues" evidence="7">
    <location>
        <begin position="1083"/>
        <end position="1096"/>
    </location>
</feature>
<organism evidence="10 11">
    <name type="scientific">Eleusine coracana subsp. coracana</name>
    <dbReference type="NCBI Taxonomy" id="191504"/>
    <lineage>
        <taxon>Eukaryota</taxon>
        <taxon>Viridiplantae</taxon>
        <taxon>Streptophyta</taxon>
        <taxon>Embryophyta</taxon>
        <taxon>Tracheophyta</taxon>
        <taxon>Spermatophyta</taxon>
        <taxon>Magnoliopsida</taxon>
        <taxon>Liliopsida</taxon>
        <taxon>Poales</taxon>
        <taxon>Poaceae</taxon>
        <taxon>PACMAD clade</taxon>
        <taxon>Chloridoideae</taxon>
        <taxon>Cynodonteae</taxon>
        <taxon>Eleusininae</taxon>
        <taxon>Eleusine</taxon>
    </lineage>
</organism>
<dbReference type="InterPro" id="IPR006011">
    <property type="entry name" value="Syntaxin_N"/>
</dbReference>
<accession>A0AAV5EL66</accession>
<keyword evidence="8" id="KW-0472">Membrane</keyword>
<dbReference type="PANTHER" id="PTHR12975">
    <property type="entry name" value="TRANSPORT PROTEIN TRAPP"/>
    <property type="match status" value="1"/>
</dbReference>
<dbReference type="PROSITE" id="PS00914">
    <property type="entry name" value="SYNTAXIN"/>
    <property type="match status" value="1"/>
</dbReference>
<keyword evidence="6" id="KW-0175">Coiled coil</keyword>
<dbReference type="Pfam" id="PF24542">
    <property type="entry name" value="Ig_TPPC8_C"/>
    <property type="match status" value="1"/>
</dbReference>
<dbReference type="Proteomes" id="UP001054889">
    <property type="component" value="Unassembled WGS sequence"/>
</dbReference>
<feature type="transmembrane region" description="Helical" evidence="8">
    <location>
        <begin position="1391"/>
        <end position="1412"/>
    </location>
</feature>
<reference evidence="10" key="1">
    <citation type="journal article" date="2018" name="DNA Res.">
        <title>Multiple hybrid de novo genome assembly of finger millet, an orphan allotetraploid crop.</title>
        <authorList>
            <person name="Hatakeyama M."/>
            <person name="Aluri S."/>
            <person name="Balachadran M.T."/>
            <person name="Sivarajan S.R."/>
            <person name="Patrignani A."/>
            <person name="Gruter S."/>
            <person name="Poveda L."/>
            <person name="Shimizu-Inatsugi R."/>
            <person name="Baeten J."/>
            <person name="Francoijs K.J."/>
            <person name="Nataraja K.N."/>
            <person name="Reddy Y.A.N."/>
            <person name="Phadnis S."/>
            <person name="Ravikumar R.L."/>
            <person name="Schlapbach R."/>
            <person name="Sreeman S.M."/>
            <person name="Shimizu K.K."/>
        </authorList>
    </citation>
    <scope>NUCLEOTIDE SEQUENCE</scope>
</reference>
<keyword evidence="3" id="KW-0813">Transport</keyword>
<dbReference type="CDD" id="cd15848">
    <property type="entry name" value="SNARE_syntaxin1-like"/>
    <property type="match status" value="1"/>
</dbReference>
<dbReference type="Pfam" id="PF05739">
    <property type="entry name" value="SNARE"/>
    <property type="match status" value="1"/>
</dbReference>
<dbReference type="CDD" id="cd00179">
    <property type="entry name" value="SynN"/>
    <property type="match status" value="1"/>
</dbReference>
<dbReference type="PROSITE" id="PS50192">
    <property type="entry name" value="T_SNARE"/>
    <property type="match status" value="1"/>
</dbReference>
<dbReference type="FunFam" id="1.20.5.110:FF:000008">
    <property type="entry name" value="Syntaxin 132"/>
    <property type="match status" value="1"/>
</dbReference>
<keyword evidence="8" id="KW-0812">Transmembrane</keyword>
<gene>
    <name evidence="10" type="primary">gb10711</name>
    <name evidence="10" type="ORF">PR202_gb10711</name>
</gene>
<evidence type="ECO:0000313" key="10">
    <source>
        <dbReference type="EMBL" id="GJN23093.1"/>
    </source>
</evidence>
<name>A0AAV5EL66_ELECO</name>
<evidence type="ECO:0000256" key="3">
    <source>
        <dbReference type="ARBA" id="ARBA00022448"/>
    </source>
</evidence>
<feature type="compositionally biased region" description="Basic and acidic residues" evidence="7">
    <location>
        <begin position="1073"/>
        <end position="1082"/>
    </location>
</feature>
<evidence type="ECO:0000256" key="6">
    <source>
        <dbReference type="SAM" id="Coils"/>
    </source>
</evidence>
<dbReference type="GO" id="GO:1990072">
    <property type="term" value="C:TRAPPIII protein complex"/>
    <property type="evidence" value="ECO:0007669"/>
    <property type="project" value="TreeGrafter"/>
</dbReference>
<dbReference type="InterPro" id="IPR058541">
    <property type="entry name" value="Ig_TPPC8_1st"/>
</dbReference>
<evidence type="ECO:0000259" key="9">
    <source>
        <dbReference type="PROSITE" id="PS50192"/>
    </source>
</evidence>
<dbReference type="InterPro" id="IPR000727">
    <property type="entry name" value="T_SNARE_dom"/>
</dbReference>
<dbReference type="InterPro" id="IPR006012">
    <property type="entry name" value="Syntaxin/epimorphin_CS"/>
</dbReference>
<dbReference type="GO" id="GO:0006886">
    <property type="term" value="P:intracellular protein transport"/>
    <property type="evidence" value="ECO:0007669"/>
    <property type="project" value="InterPro"/>
</dbReference>
<evidence type="ECO:0000256" key="4">
    <source>
        <dbReference type="ARBA" id="ARBA00022927"/>
    </source>
</evidence>
<dbReference type="GO" id="GO:0005484">
    <property type="term" value="F:SNAP receptor activity"/>
    <property type="evidence" value="ECO:0007669"/>
    <property type="project" value="InterPro"/>
</dbReference>
<dbReference type="Pfam" id="PF24545">
    <property type="entry name" value="Ig_TPPC8_1st"/>
    <property type="match status" value="1"/>
</dbReference>
<dbReference type="InterPro" id="IPR011990">
    <property type="entry name" value="TPR-like_helical_dom_sf"/>
</dbReference>
<dbReference type="SUPFAM" id="SSF48452">
    <property type="entry name" value="TPR-like"/>
    <property type="match status" value="1"/>
</dbReference>
<dbReference type="Gene3D" id="1.20.58.70">
    <property type="match status" value="1"/>
</dbReference>
<evidence type="ECO:0000313" key="11">
    <source>
        <dbReference type="Proteomes" id="UP001054889"/>
    </source>
</evidence>
<dbReference type="Pfam" id="PF12739">
    <property type="entry name" value="TRAPPC-Trs85"/>
    <property type="match status" value="1"/>
</dbReference>
<dbReference type="InterPro" id="IPR010989">
    <property type="entry name" value="SNARE"/>
</dbReference>
<comment type="caution">
    <text evidence="10">The sequence shown here is derived from an EMBL/GenBank/DDBJ whole genome shotgun (WGS) entry which is preliminary data.</text>
</comment>
<protein>
    <recommendedName>
        <fullName evidence="9">t-SNARE coiled-coil homology domain-containing protein</fullName>
    </recommendedName>
</protein>
<evidence type="ECO:0000256" key="1">
    <source>
        <dbReference type="ARBA" id="ARBA00004521"/>
    </source>
</evidence>
<feature type="region of interest" description="Disordered" evidence="7">
    <location>
        <begin position="1073"/>
        <end position="1102"/>
    </location>
</feature>
<dbReference type="InterPro" id="IPR024420">
    <property type="entry name" value="TRAPP_III_complex_Trs85"/>
</dbReference>
<evidence type="ECO:0000256" key="5">
    <source>
        <dbReference type="RuleBase" id="RU003858"/>
    </source>
</evidence>
<evidence type="ECO:0000256" key="8">
    <source>
        <dbReference type="SAM" id="Phobius"/>
    </source>
</evidence>
<dbReference type="Pfam" id="PF00804">
    <property type="entry name" value="Syntaxin"/>
    <property type="match status" value="1"/>
</dbReference>
<proteinExistence type="inferred from homology"/>
<feature type="domain" description="T-SNARE coiled-coil homology" evidence="9">
    <location>
        <begin position="1319"/>
        <end position="1381"/>
    </location>
</feature>
<keyword evidence="11" id="KW-1185">Reference proteome</keyword>
<keyword evidence="4" id="KW-0653">Protein transport</keyword>
<keyword evidence="8" id="KW-1133">Transmembrane helix</keyword>
<dbReference type="Gene3D" id="1.20.5.110">
    <property type="match status" value="1"/>
</dbReference>
<comment type="subcellular location">
    <subcellularLocation>
        <location evidence="1">Cell membrane</location>
        <topology evidence="1">Single-pass type IV membrane protein</topology>
    </subcellularLocation>
</comment>
<dbReference type="InterPro" id="IPR057651">
    <property type="entry name" value="Ig_TPPC8_C"/>
</dbReference>
<feature type="coiled-coil region" evidence="6">
    <location>
        <begin position="1149"/>
        <end position="1179"/>
    </location>
</feature>
<dbReference type="GO" id="GO:0016192">
    <property type="term" value="P:vesicle-mediated transport"/>
    <property type="evidence" value="ECO:0007669"/>
    <property type="project" value="InterPro"/>
</dbReference>
<dbReference type="SMART" id="SM00397">
    <property type="entry name" value="t_SNARE"/>
    <property type="match status" value="1"/>
</dbReference>
<reference evidence="10" key="2">
    <citation type="submission" date="2021-12" db="EMBL/GenBank/DDBJ databases">
        <title>Resequencing data analysis of finger millet.</title>
        <authorList>
            <person name="Hatakeyama M."/>
            <person name="Aluri S."/>
            <person name="Balachadran M.T."/>
            <person name="Sivarajan S.R."/>
            <person name="Poveda L."/>
            <person name="Shimizu-Inatsugi R."/>
            <person name="Schlapbach R."/>
            <person name="Sreeman S.M."/>
            <person name="Shimizu K.K."/>
        </authorList>
    </citation>
    <scope>NUCLEOTIDE SEQUENCE</scope>
</reference>
<evidence type="ECO:0000256" key="2">
    <source>
        <dbReference type="ARBA" id="ARBA00009063"/>
    </source>
</evidence>
<dbReference type="PANTHER" id="PTHR12975:SF6">
    <property type="entry name" value="TRAFFICKING PROTEIN PARTICLE COMPLEX SUBUNIT 8"/>
    <property type="match status" value="1"/>
</dbReference>